<accession>A0A7K0BQH7</accession>
<dbReference type="PANTHER" id="PTHR35525">
    <property type="entry name" value="BLL6575 PROTEIN"/>
    <property type="match status" value="1"/>
</dbReference>
<organism evidence="3 4">
    <name type="scientific">Actinomadura macrotermitis</name>
    <dbReference type="NCBI Taxonomy" id="2585200"/>
    <lineage>
        <taxon>Bacteria</taxon>
        <taxon>Bacillati</taxon>
        <taxon>Actinomycetota</taxon>
        <taxon>Actinomycetes</taxon>
        <taxon>Streptosporangiales</taxon>
        <taxon>Thermomonosporaceae</taxon>
        <taxon>Actinomadura</taxon>
    </lineage>
</organism>
<dbReference type="RefSeq" id="WP_328593862.1">
    <property type="nucleotide sequence ID" value="NZ_WEGH01000001.1"/>
</dbReference>
<dbReference type="Gene3D" id="1.10.3300.10">
    <property type="entry name" value="Jann2411-like domain"/>
    <property type="match status" value="1"/>
</dbReference>
<dbReference type="Pfam" id="PF11706">
    <property type="entry name" value="zf-CGNR"/>
    <property type="match status" value="1"/>
</dbReference>
<dbReference type="InterPro" id="IPR021005">
    <property type="entry name" value="Znf_CGNR"/>
</dbReference>
<dbReference type="Proteomes" id="UP000487268">
    <property type="component" value="Unassembled WGS sequence"/>
</dbReference>
<keyword evidence="4" id="KW-1185">Reference proteome</keyword>
<dbReference type="SUPFAM" id="SSF160904">
    <property type="entry name" value="Jann2411-like"/>
    <property type="match status" value="1"/>
</dbReference>
<evidence type="ECO:0000313" key="3">
    <source>
        <dbReference type="EMBL" id="MQY03387.1"/>
    </source>
</evidence>
<feature type="domain" description="Zinc finger CGNR" evidence="2">
    <location>
        <begin position="132"/>
        <end position="172"/>
    </location>
</feature>
<dbReference type="InterPro" id="IPR010852">
    <property type="entry name" value="ABATE"/>
</dbReference>
<evidence type="ECO:0000313" key="4">
    <source>
        <dbReference type="Proteomes" id="UP000487268"/>
    </source>
</evidence>
<dbReference type="Pfam" id="PF07336">
    <property type="entry name" value="ABATE"/>
    <property type="match status" value="1"/>
</dbReference>
<feature type="region of interest" description="Disordered" evidence="1">
    <location>
        <begin position="155"/>
        <end position="184"/>
    </location>
</feature>
<evidence type="ECO:0000256" key="1">
    <source>
        <dbReference type="SAM" id="MobiDB-lite"/>
    </source>
</evidence>
<gene>
    <name evidence="3" type="ORF">ACRB68_14290</name>
</gene>
<comment type="caution">
    <text evidence="3">The sequence shown here is derived from an EMBL/GenBank/DDBJ whole genome shotgun (WGS) entry which is preliminary data.</text>
</comment>
<dbReference type="AlphaFoldDB" id="A0A7K0BQH7"/>
<protein>
    <recommendedName>
        <fullName evidence="2">Zinc finger CGNR domain-containing protein</fullName>
    </recommendedName>
</protein>
<dbReference type="EMBL" id="WEGH01000001">
    <property type="protein sequence ID" value="MQY03387.1"/>
    <property type="molecule type" value="Genomic_DNA"/>
</dbReference>
<sequence length="184" mass="19995">MDLGSYADLAIELVNTQQRDADTLGDLDGLREVLAPHPHMVGRLAHRDLDAMRGLRAQLREIFVAADAGDEEGAIDRLNTLLIQHPVHPQVSGHDGLGWHLHVNEGGSIPDRFAARAAMGLAVKISDQGLDRLGVCRADGCGRVFFDATADRARRHCPRHHADRPNVAAHRSPRNGVTAEVPPD</sequence>
<proteinExistence type="predicted"/>
<evidence type="ECO:0000259" key="2">
    <source>
        <dbReference type="Pfam" id="PF11706"/>
    </source>
</evidence>
<dbReference type="InterPro" id="IPR023286">
    <property type="entry name" value="ABATE_dom_sf"/>
</dbReference>
<reference evidence="3 4" key="1">
    <citation type="submission" date="2019-10" db="EMBL/GenBank/DDBJ databases">
        <title>Actinomadura rubteroloni sp. nov. and Actinomadura macrotermitis sp. nov., isolated from the gut of fungus growing-termite Macrotermes natalensis.</title>
        <authorList>
            <person name="Benndorf R."/>
            <person name="Martin K."/>
            <person name="Kuefner M."/>
            <person name="De Beer W."/>
            <person name="Kaster A.-K."/>
            <person name="Vollmers J."/>
            <person name="Poulsen M."/>
            <person name="Beemelmanns C."/>
        </authorList>
    </citation>
    <scope>NUCLEOTIDE SEQUENCE [LARGE SCALE GENOMIC DNA]</scope>
    <source>
        <strain evidence="3 4">RB68</strain>
    </source>
</reference>
<name>A0A7K0BQH7_9ACTN</name>
<dbReference type="PANTHER" id="PTHR35525:SF3">
    <property type="entry name" value="BLL6575 PROTEIN"/>
    <property type="match status" value="1"/>
</dbReference>